<evidence type="ECO:0008006" key="4">
    <source>
        <dbReference type="Google" id="ProtNLM"/>
    </source>
</evidence>
<dbReference type="AlphaFoldDB" id="A0A9X3NHE5"/>
<dbReference type="InterPro" id="IPR011042">
    <property type="entry name" value="6-blade_b-propeller_TolB-like"/>
</dbReference>
<dbReference type="Gene3D" id="2.120.10.30">
    <property type="entry name" value="TolB, C-terminal domain"/>
    <property type="match status" value="1"/>
</dbReference>
<evidence type="ECO:0000313" key="2">
    <source>
        <dbReference type="EMBL" id="MDA0185107.1"/>
    </source>
</evidence>
<evidence type="ECO:0000313" key="3">
    <source>
        <dbReference type="Proteomes" id="UP001147653"/>
    </source>
</evidence>
<accession>A0A9X3NHE5</accession>
<feature type="chain" id="PRO_5040939284" description="WD40 repeat domain-containing protein" evidence="1">
    <location>
        <begin position="22"/>
        <end position="391"/>
    </location>
</feature>
<evidence type="ECO:0000256" key="1">
    <source>
        <dbReference type="SAM" id="SignalP"/>
    </source>
</evidence>
<keyword evidence="3" id="KW-1185">Reference proteome</keyword>
<comment type="caution">
    <text evidence="2">The sequence shown here is derived from an EMBL/GenBank/DDBJ whole genome shotgun (WGS) entry which is preliminary data.</text>
</comment>
<organism evidence="2 3">
    <name type="scientific">Solirubrobacter phytolaccae</name>
    <dbReference type="NCBI Taxonomy" id="1404360"/>
    <lineage>
        <taxon>Bacteria</taxon>
        <taxon>Bacillati</taxon>
        <taxon>Actinomycetota</taxon>
        <taxon>Thermoleophilia</taxon>
        <taxon>Solirubrobacterales</taxon>
        <taxon>Solirubrobacteraceae</taxon>
        <taxon>Solirubrobacter</taxon>
    </lineage>
</organism>
<protein>
    <recommendedName>
        <fullName evidence="4">WD40 repeat domain-containing protein</fullName>
    </recommendedName>
</protein>
<dbReference type="RefSeq" id="WP_270029589.1">
    <property type="nucleotide sequence ID" value="NZ_JAPDDP010000098.1"/>
</dbReference>
<feature type="signal peptide" evidence="1">
    <location>
        <begin position="1"/>
        <end position="21"/>
    </location>
</feature>
<dbReference type="EMBL" id="JAPDDP010000098">
    <property type="protein sequence ID" value="MDA0185107.1"/>
    <property type="molecule type" value="Genomic_DNA"/>
</dbReference>
<name>A0A9X3NHE5_9ACTN</name>
<dbReference type="SUPFAM" id="SSF69304">
    <property type="entry name" value="Tricorn protease N-terminal domain"/>
    <property type="match status" value="1"/>
</dbReference>
<gene>
    <name evidence="2" type="ORF">OJ997_32685</name>
</gene>
<dbReference type="Proteomes" id="UP001147653">
    <property type="component" value="Unassembled WGS sequence"/>
</dbReference>
<sequence length="391" mass="43080">MRRFLVAVVIATLLTPASASADSILFQREGDIWRMAPDGHGQVQLTSDGEYTWPSSADDGTFVAADAAGNIHPWSADGTRLNVIPVTPADPVDSDWPLTPTHVRISPDGRHVAYDQLLGGHFNTYVTTADAVAPAGVTQADHVAPWWLGNDRLLLSRSLDPTYKFEDLGFVRLPLGGTVEPWFRDADARWASGFTAVPARTGDRIAVYADSAYTGSNVPERTRLRLFDGTKLRCDLRLEAEQIFYASVSPMLSPDGQLLVWSGFDGITLLRLGDLKDCKRISAQIIALPESWEPFWSPYTPPDPGPTLTLGLQARERPSKRSVRRHGVGMRVTVSEPGTIRVRVGGRTVTRRYRDAGKHIVRVHPRRFARHYTVRVTADGAKAVSAVVRPR</sequence>
<reference evidence="2" key="1">
    <citation type="submission" date="2022-10" db="EMBL/GenBank/DDBJ databases">
        <title>The WGS of Solirubrobacter phytolaccae KCTC 29190.</title>
        <authorList>
            <person name="Jiang Z."/>
        </authorList>
    </citation>
    <scope>NUCLEOTIDE SEQUENCE</scope>
    <source>
        <strain evidence="2">KCTC 29190</strain>
    </source>
</reference>
<keyword evidence="1" id="KW-0732">Signal</keyword>
<proteinExistence type="predicted"/>